<comment type="caution">
    <text evidence="1">The sequence shown here is derived from an EMBL/GenBank/DDBJ whole genome shotgun (WGS) entry which is preliminary data.</text>
</comment>
<keyword evidence="2" id="KW-1185">Reference proteome</keyword>
<evidence type="ECO:0000313" key="2">
    <source>
        <dbReference type="Proteomes" id="UP000499080"/>
    </source>
</evidence>
<accession>A0A4Y2TEH3</accession>
<proteinExistence type="predicted"/>
<dbReference type="Proteomes" id="UP000499080">
    <property type="component" value="Unassembled WGS sequence"/>
</dbReference>
<dbReference type="AlphaFoldDB" id="A0A4Y2TEH3"/>
<reference evidence="1 2" key="1">
    <citation type="journal article" date="2019" name="Sci. Rep.">
        <title>Orb-weaving spider Araneus ventricosus genome elucidates the spidroin gene catalogue.</title>
        <authorList>
            <person name="Kono N."/>
            <person name="Nakamura H."/>
            <person name="Ohtoshi R."/>
            <person name="Moran D.A.P."/>
            <person name="Shinohara A."/>
            <person name="Yoshida Y."/>
            <person name="Fujiwara M."/>
            <person name="Mori M."/>
            <person name="Tomita M."/>
            <person name="Arakawa K."/>
        </authorList>
    </citation>
    <scope>NUCLEOTIDE SEQUENCE [LARGE SCALE GENOMIC DNA]</scope>
</reference>
<name>A0A4Y2TEH3_ARAVE</name>
<dbReference type="EMBL" id="BGPR01027699">
    <property type="protein sequence ID" value="GBN98400.1"/>
    <property type="molecule type" value="Genomic_DNA"/>
</dbReference>
<protein>
    <submittedName>
        <fullName evidence="1">Uncharacterized protein</fullName>
    </submittedName>
</protein>
<sequence>MLTLLNGHMVSLKAHGNGLWLARVIVPPTALISEEISELQISSKEANRLRPAFVAVKGKFLDRLSRCERVNGGKLTRDPYVISRWFHVSAQTPL</sequence>
<evidence type="ECO:0000313" key="1">
    <source>
        <dbReference type="EMBL" id="GBN98400.1"/>
    </source>
</evidence>
<organism evidence="1 2">
    <name type="scientific">Araneus ventricosus</name>
    <name type="common">Orbweaver spider</name>
    <name type="synonym">Epeira ventricosa</name>
    <dbReference type="NCBI Taxonomy" id="182803"/>
    <lineage>
        <taxon>Eukaryota</taxon>
        <taxon>Metazoa</taxon>
        <taxon>Ecdysozoa</taxon>
        <taxon>Arthropoda</taxon>
        <taxon>Chelicerata</taxon>
        <taxon>Arachnida</taxon>
        <taxon>Araneae</taxon>
        <taxon>Araneomorphae</taxon>
        <taxon>Entelegynae</taxon>
        <taxon>Araneoidea</taxon>
        <taxon>Araneidae</taxon>
        <taxon>Araneus</taxon>
    </lineage>
</organism>
<gene>
    <name evidence="1" type="ORF">AVEN_275124_1</name>
</gene>